<evidence type="ECO:0000313" key="2">
    <source>
        <dbReference type="EMBL" id="SFP88680.1"/>
    </source>
</evidence>
<keyword evidence="3" id="KW-1185">Reference proteome</keyword>
<evidence type="ECO:0000256" key="1">
    <source>
        <dbReference type="SAM" id="MobiDB-lite"/>
    </source>
</evidence>
<protein>
    <submittedName>
        <fullName evidence="2">Uncharacterized protein</fullName>
    </submittedName>
</protein>
<dbReference type="EMBL" id="FOXD01000012">
    <property type="protein sequence ID" value="SFP88680.1"/>
    <property type="molecule type" value="Genomic_DNA"/>
</dbReference>
<gene>
    <name evidence="2" type="ORF">SAMN05518683_1124</name>
</gene>
<reference evidence="3" key="1">
    <citation type="submission" date="2016-10" db="EMBL/GenBank/DDBJ databases">
        <authorList>
            <person name="Varghese N."/>
            <person name="Submissions S."/>
        </authorList>
    </citation>
    <scope>NUCLEOTIDE SEQUENCE [LARGE SCALE GENOMIC DNA]</scope>
    <source>
        <strain evidence="3">S7</strain>
    </source>
</reference>
<proteinExistence type="predicted"/>
<name>A0A1I5U036_9BACI</name>
<accession>A0A1I5U036</accession>
<dbReference type="STRING" id="1884432.SAMN05518683_1124"/>
<sequence>MVQLPFHHRQEWKAASPEGTRRSPWILPSKNNNVLSTDHRLVDTTPLKSGGSGCRRKPNGQYLPAESLSIPRFYFHGHYVCYGAI</sequence>
<evidence type="ECO:0000313" key="3">
    <source>
        <dbReference type="Proteomes" id="UP000198892"/>
    </source>
</evidence>
<dbReference type="Proteomes" id="UP000198892">
    <property type="component" value="Unassembled WGS sequence"/>
</dbReference>
<dbReference type="AlphaFoldDB" id="A0A1I5U036"/>
<feature type="region of interest" description="Disordered" evidence="1">
    <location>
        <begin position="1"/>
        <end position="31"/>
    </location>
</feature>
<organism evidence="2 3">
    <name type="scientific">Salibacterium halotolerans</name>
    <dbReference type="NCBI Taxonomy" id="1884432"/>
    <lineage>
        <taxon>Bacteria</taxon>
        <taxon>Bacillati</taxon>
        <taxon>Bacillota</taxon>
        <taxon>Bacilli</taxon>
        <taxon>Bacillales</taxon>
        <taxon>Bacillaceae</taxon>
    </lineage>
</organism>